<keyword evidence="5" id="KW-1185">Reference proteome</keyword>
<dbReference type="GO" id="GO:0010073">
    <property type="term" value="P:meristem maintenance"/>
    <property type="evidence" value="ECO:0007669"/>
    <property type="project" value="InterPro"/>
</dbReference>
<dbReference type="GO" id="GO:0035266">
    <property type="term" value="P:meristem growth"/>
    <property type="evidence" value="ECO:0007669"/>
    <property type="project" value="InterPro"/>
</dbReference>
<dbReference type="InterPro" id="IPR001680">
    <property type="entry name" value="WD40_rpt"/>
</dbReference>
<dbReference type="EnsemblPlants" id="KRG88760">
    <property type="protein sequence ID" value="KRG88760"/>
    <property type="gene ID" value="GLYMA_U030200"/>
</dbReference>
<dbReference type="Gramene" id="KRG88760">
    <property type="protein sequence ID" value="KRG88760"/>
    <property type="gene ID" value="GLYMA_U030200"/>
</dbReference>
<dbReference type="RefSeq" id="XP_014628643.1">
    <property type="nucleotide sequence ID" value="XM_014773157.3"/>
</dbReference>
<dbReference type="ExpressionAtlas" id="K7M5Q8">
    <property type="expression patterns" value="baseline and differential"/>
</dbReference>
<dbReference type="AlphaFoldDB" id="K7M5Q8"/>
<dbReference type="InterPro" id="IPR036322">
    <property type="entry name" value="WD40_repeat_dom_sf"/>
</dbReference>
<dbReference type="InterPro" id="IPR044622">
    <property type="entry name" value="PCN"/>
</dbReference>
<evidence type="ECO:0008006" key="6">
    <source>
        <dbReference type="Google" id="ProtNLM"/>
    </source>
</evidence>
<reference evidence="3" key="1">
    <citation type="journal article" date="2010" name="Nature">
        <title>Genome sequence of the palaeopolyploid soybean.</title>
        <authorList>
            <person name="Schmutz J."/>
            <person name="Cannon S.B."/>
            <person name="Schlueter J."/>
            <person name="Ma J."/>
            <person name="Mitros T."/>
            <person name="Nelson W."/>
            <person name="Hyten D.L."/>
            <person name="Song Q."/>
            <person name="Thelen J.J."/>
            <person name="Cheng J."/>
            <person name="Xu D."/>
            <person name="Hellsten U."/>
            <person name="May G.D."/>
            <person name="Yu Y."/>
            <person name="Sakurai T."/>
            <person name="Umezawa T."/>
            <person name="Bhattacharyya M.K."/>
            <person name="Sandhu D."/>
            <person name="Valliyodan B."/>
            <person name="Lindquist E."/>
            <person name="Peto M."/>
            <person name="Grant D."/>
            <person name="Shu S."/>
            <person name="Goodstein D."/>
            <person name="Barry K."/>
            <person name="Futrell-Griggs M."/>
            <person name="Abernathy B."/>
            <person name="Du J."/>
            <person name="Tian Z."/>
            <person name="Zhu L."/>
            <person name="Gill N."/>
            <person name="Joshi T."/>
            <person name="Libault M."/>
            <person name="Sethuraman A."/>
            <person name="Zhang X.-C."/>
            <person name="Shinozaki K."/>
            <person name="Nguyen H.T."/>
            <person name="Wing R.A."/>
            <person name="Cregan P."/>
            <person name="Specht J."/>
            <person name="Grimwood J."/>
            <person name="Rokhsar D."/>
            <person name="Stacey G."/>
            <person name="Shoemaker R.C."/>
            <person name="Jackson S.A."/>
        </authorList>
    </citation>
    <scope>NUCLEOTIDE SEQUENCE</scope>
    <source>
        <tissue evidence="3">Callus</tissue>
    </source>
</reference>
<dbReference type="Proteomes" id="UP000008827">
    <property type="component" value="Unassembled WGS sequence"/>
</dbReference>
<evidence type="ECO:0000256" key="1">
    <source>
        <dbReference type="PROSITE-ProRule" id="PRU00221"/>
    </source>
</evidence>
<evidence type="ECO:0000313" key="3">
    <source>
        <dbReference type="EMBL" id="KRG88760.1"/>
    </source>
</evidence>
<dbReference type="Gene3D" id="2.130.10.10">
    <property type="entry name" value="YVTN repeat-like/Quinoprotein amine dehydrogenase"/>
    <property type="match status" value="3"/>
</dbReference>
<accession>K7M5Q8</accession>
<name>K7M5Q8_SOYBN</name>
<dbReference type="PROSITE" id="PS50082">
    <property type="entry name" value="WD_REPEATS_2"/>
    <property type="match status" value="2"/>
</dbReference>
<dbReference type="Pfam" id="PF00400">
    <property type="entry name" value="WD40"/>
    <property type="match status" value="2"/>
</dbReference>
<gene>
    <name evidence="4" type="primary">LOC100797494</name>
    <name evidence="3" type="ORF">GLYMA_U030200</name>
</gene>
<keyword evidence="1" id="KW-0853">WD repeat</keyword>
<dbReference type="EMBL" id="KZ847140">
    <property type="protein sequence ID" value="KRG88760.1"/>
    <property type="molecule type" value="Genomic_DNA"/>
</dbReference>
<evidence type="ECO:0000313" key="5">
    <source>
        <dbReference type="Proteomes" id="UP000008827"/>
    </source>
</evidence>
<sequence>MAELYRLSSVEWSPSPVIALATSFDGSRVAAARKDGSLEIWLVSPGSIGWHCQLTIHGNPNGRVTSLIWCPGGPDGSRLFSSNIDGSVTKWDLFHLTQKTVLPSDGVTIWQMAGTFPKGDEIDDKRKGERMGNGFHGFDEHESSESDDDSDSPGSPELSVGEYPRVAIALDNGCVKIYDISDTDEFIHVKSMPRVKGRVLSVTWSTDSNYVYSGSSDGLIRCWNATLGNEIYRITAGLGGLGSGHELCIWSLLSLRSGTLVSADSSGSVQFWDSQHGTLLQAHTLHKGHVHALAASPSHNRVFSAGSDGQVILYKLSSSQSASSDDINSPSTMKRWIYVHYVRAHTHDIRALAVAVPISHEEKLIQMGSIFCCYLGIWHVPFLSCAFLCSTDIKPEKRIKRARRAENPISFRYHKWAHLGVPMLISAGDDTKLFAYPAKEFTMFSPHDICPAPQRTPIQLVHNSVFNQRKLLLIQSSQKIEVHLLQLKKVCTSGGFTKNDVVAEVKSKGSRKIICSTISNSGALFAYSDHKKPSLFQLKRNEVGKIKWDVRKRELPQILPFGHSMIFTHDSSKLIVAGHDKRIYVVHVGGADEVKSELLHTFTPLRESQDQELPPTEPPITRLFTSSDGQWLAAVNCFGDIYVFNLEILSQHWFISRLDGASVTAGGFPPQNDNVLIVTTSSNQVYAFDIEAKQLGEWSTRHTHALPRRYLEFPGEVIGLSFPPSETSSSPSATSSSVVVYSSRAMCLIDFGLPVEQDESDMLNTKDSRARNLQNFNVKKRIEVMKEHNRRNFEVIPFENPVLFLGHTAKNSIFMVDKPWLQVVKSLEGRPVHRHIYGT</sequence>
<dbReference type="GeneID" id="100797494"/>
<evidence type="ECO:0000313" key="4">
    <source>
        <dbReference type="EnsemblPlants" id="KRG88760"/>
    </source>
</evidence>
<dbReference type="OrthoDB" id="8883818at2759"/>
<dbReference type="SUPFAM" id="SSF50978">
    <property type="entry name" value="WD40 repeat-like"/>
    <property type="match status" value="2"/>
</dbReference>
<dbReference type="STRING" id="3847.K7M5Q8"/>
<dbReference type="eggNOG" id="KOG2048">
    <property type="taxonomic scope" value="Eukaryota"/>
</dbReference>
<dbReference type="PROSITE" id="PS50294">
    <property type="entry name" value="WD_REPEATS_REGION"/>
    <property type="match status" value="1"/>
</dbReference>
<dbReference type="PANTHER" id="PTHR45086">
    <property type="entry name" value="WD REPEAT-CONTAINING PROTEIN PCN"/>
    <property type="match status" value="1"/>
</dbReference>
<proteinExistence type="predicted"/>
<organism evidence="4">
    <name type="scientific">Glycine max</name>
    <name type="common">Soybean</name>
    <name type="synonym">Glycine hispida</name>
    <dbReference type="NCBI Taxonomy" id="3847"/>
    <lineage>
        <taxon>Eukaryota</taxon>
        <taxon>Viridiplantae</taxon>
        <taxon>Streptophyta</taxon>
        <taxon>Embryophyta</taxon>
        <taxon>Tracheophyta</taxon>
        <taxon>Spermatophyta</taxon>
        <taxon>Magnoliopsida</taxon>
        <taxon>eudicotyledons</taxon>
        <taxon>Gunneridae</taxon>
        <taxon>Pentapetalae</taxon>
        <taxon>rosids</taxon>
        <taxon>fabids</taxon>
        <taxon>Fabales</taxon>
        <taxon>Fabaceae</taxon>
        <taxon>Papilionoideae</taxon>
        <taxon>50 kb inversion clade</taxon>
        <taxon>NPAAA clade</taxon>
        <taxon>indigoferoid/millettioid clade</taxon>
        <taxon>Phaseoleae</taxon>
        <taxon>Glycine</taxon>
        <taxon>Glycine subgen. Soja</taxon>
    </lineage>
</organism>
<dbReference type="PANTHER" id="PTHR45086:SF1">
    <property type="entry name" value="WD REPEAT-CONTAINING PROTEIN PCN"/>
    <property type="match status" value="1"/>
</dbReference>
<feature type="repeat" description="WD" evidence="1">
    <location>
        <begin position="283"/>
        <end position="324"/>
    </location>
</feature>
<dbReference type="InterPro" id="IPR015943">
    <property type="entry name" value="WD40/YVTN_repeat-like_dom_sf"/>
</dbReference>
<protein>
    <recommendedName>
        <fullName evidence="6">Anaphase-promoting complex subunit 4 WD40 domain-containing protein</fullName>
    </recommendedName>
</protein>
<evidence type="ECO:0000256" key="2">
    <source>
        <dbReference type="SAM" id="MobiDB-lite"/>
    </source>
</evidence>
<feature type="region of interest" description="Disordered" evidence="2">
    <location>
        <begin position="118"/>
        <end position="160"/>
    </location>
</feature>
<dbReference type="PaxDb" id="3847-GLYMA14G09940.2"/>
<feature type="compositionally biased region" description="Basic and acidic residues" evidence="2">
    <location>
        <begin position="118"/>
        <end position="130"/>
    </location>
</feature>
<dbReference type="SMART" id="SM00320">
    <property type="entry name" value="WD40"/>
    <property type="match status" value="7"/>
</dbReference>
<reference evidence="4" key="2">
    <citation type="submission" date="2018-02" db="UniProtKB">
        <authorList>
            <consortium name="EnsemblPlants"/>
        </authorList>
    </citation>
    <scope>IDENTIFICATION</scope>
    <source>
        <strain evidence="4">Williams 82</strain>
    </source>
</reference>
<reference evidence="3" key="3">
    <citation type="submission" date="2018-07" db="EMBL/GenBank/DDBJ databases">
        <title>WGS assembly of Glycine max.</title>
        <authorList>
            <person name="Schmutz J."/>
            <person name="Cannon S."/>
            <person name="Schlueter J."/>
            <person name="Ma J."/>
            <person name="Mitros T."/>
            <person name="Nelson W."/>
            <person name="Hyten D."/>
            <person name="Song Q."/>
            <person name="Thelen J."/>
            <person name="Cheng J."/>
            <person name="Xu D."/>
            <person name="Hellsten U."/>
            <person name="May G."/>
            <person name="Yu Y."/>
            <person name="Sakurai T."/>
            <person name="Umezawa T."/>
            <person name="Bhattacharyya M."/>
            <person name="Sandhu D."/>
            <person name="Valliyodan B."/>
            <person name="Lindquist E."/>
            <person name="Peto M."/>
            <person name="Grant D."/>
            <person name="Shu S."/>
            <person name="Goodstein D."/>
            <person name="Barry K."/>
            <person name="Futrell-Griggs M."/>
            <person name="Abernathy B."/>
            <person name="Du J."/>
            <person name="Tian Z."/>
            <person name="Zhu L."/>
            <person name="Gill N."/>
            <person name="Joshi T."/>
            <person name="Libault M."/>
            <person name="Sethuraman A."/>
            <person name="Zhang X."/>
            <person name="Shinozaki K."/>
            <person name="Nguyen H."/>
            <person name="Wing R."/>
            <person name="Cregan P."/>
            <person name="Specht J."/>
            <person name="Grimwood J."/>
            <person name="Rokhsar D."/>
            <person name="Stacey G."/>
            <person name="Shoemaker R."/>
            <person name="Jackson S."/>
        </authorList>
    </citation>
    <scope>NUCLEOTIDE SEQUENCE</scope>
    <source>
        <tissue evidence="3">Callus</tissue>
    </source>
</reference>
<feature type="repeat" description="WD" evidence="1">
    <location>
        <begin position="199"/>
        <end position="233"/>
    </location>
</feature>